<dbReference type="RefSeq" id="WP_012241810.1">
    <property type="nucleotide sequence ID" value="NC_010162.1"/>
</dbReference>
<dbReference type="Gene3D" id="3.50.50.60">
    <property type="entry name" value="FAD/NAD(P)-binding domain"/>
    <property type="match status" value="1"/>
</dbReference>
<gene>
    <name evidence="2" type="ordered locus">sce9202</name>
</gene>
<protein>
    <recommendedName>
        <fullName evidence="1">FAD dependent oxidoreductase domain-containing protein</fullName>
    </recommendedName>
</protein>
<feature type="domain" description="FAD dependent oxidoreductase" evidence="1">
    <location>
        <begin position="46"/>
        <end position="409"/>
    </location>
</feature>
<dbReference type="InterPro" id="IPR036188">
    <property type="entry name" value="FAD/NAD-bd_sf"/>
</dbReference>
<name>A9GDM4_SORC5</name>
<dbReference type="KEGG" id="scl:sce9202"/>
<dbReference type="GO" id="GO:0005737">
    <property type="term" value="C:cytoplasm"/>
    <property type="evidence" value="ECO:0007669"/>
    <property type="project" value="TreeGrafter"/>
</dbReference>
<evidence type="ECO:0000313" key="3">
    <source>
        <dbReference type="Proteomes" id="UP000002139"/>
    </source>
</evidence>
<dbReference type="STRING" id="448385.sce9202"/>
<dbReference type="AlphaFoldDB" id="A9GDM4"/>
<sequence>MARAALVDTYTHSHTLMHVDSARSVWSEAGPVYEPVPPLRADATADVAIIGGGFTGISTAYHLIRRFPSLRVVILEARHLANGASGRNGGMMLNWVNGVGSRDPELTRRVYETTRAGIDGIVGMIQEHDLPVRHRRDGCMEVLTDARRAEAAHARVEQLASWGISLQYLDSAALSKRLGIQGAAGAVLDATEGQLNGVDLLRCLRPLLLAWGVAVHEDTPVLGIREGRTIELTTPGGVVRAAAIVLATNGYTPRLGYFKTGIFPLHSHVIATEPLDAEARAALGWGQVAGFSDDRDRIAYASMTPAGELVFGGGSNAAYAYLYGNKTSYPGTPESAGPAFEAIRRRLTGYFPAAERLRIAHRWTGTLGITMSRLCSMGVRGEHRNVYYALGYSGHGVTLANLAGRVLCDIYAGDDARWRDLPFYMAPLRGVPPEPLRWLGYHAYTKLTGRSPRKAA</sequence>
<evidence type="ECO:0000313" key="2">
    <source>
        <dbReference type="EMBL" id="CAN99375.1"/>
    </source>
</evidence>
<dbReference type="SUPFAM" id="SSF51905">
    <property type="entry name" value="FAD/NAD(P)-binding domain"/>
    <property type="match status" value="1"/>
</dbReference>
<dbReference type="Proteomes" id="UP000002139">
    <property type="component" value="Chromosome"/>
</dbReference>
<dbReference type="InterPro" id="IPR006076">
    <property type="entry name" value="FAD-dep_OxRdtase"/>
</dbReference>
<keyword evidence="3" id="KW-1185">Reference proteome</keyword>
<dbReference type="Gene3D" id="3.30.9.10">
    <property type="entry name" value="D-Amino Acid Oxidase, subunit A, domain 2"/>
    <property type="match status" value="1"/>
</dbReference>
<reference evidence="2 3" key="1">
    <citation type="journal article" date="2007" name="Nat. Biotechnol.">
        <title>Complete genome sequence of the myxobacterium Sorangium cellulosum.</title>
        <authorList>
            <person name="Schneiker S."/>
            <person name="Perlova O."/>
            <person name="Kaiser O."/>
            <person name="Gerth K."/>
            <person name="Alici A."/>
            <person name="Altmeyer M.O."/>
            <person name="Bartels D."/>
            <person name="Bekel T."/>
            <person name="Beyer S."/>
            <person name="Bode E."/>
            <person name="Bode H.B."/>
            <person name="Bolten C.J."/>
            <person name="Choudhuri J.V."/>
            <person name="Doss S."/>
            <person name="Elnakady Y.A."/>
            <person name="Frank B."/>
            <person name="Gaigalat L."/>
            <person name="Goesmann A."/>
            <person name="Groeger C."/>
            <person name="Gross F."/>
            <person name="Jelsbak L."/>
            <person name="Jelsbak L."/>
            <person name="Kalinowski J."/>
            <person name="Kegler C."/>
            <person name="Knauber T."/>
            <person name="Konietzny S."/>
            <person name="Kopp M."/>
            <person name="Krause L."/>
            <person name="Krug D."/>
            <person name="Linke B."/>
            <person name="Mahmud T."/>
            <person name="Martinez-Arias R."/>
            <person name="McHardy A.C."/>
            <person name="Merai M."/>
            <person name="Meyer F."/>
            <person name="Mormann S."/>
            <person name="Munoz-Dorado J."/>
            <person name="Perez J."/>
            <person name="Pradella S."/>
            <person name="Rachid S."/>
            <person name="Raddatz G."/>
            <person name="Rosenau F."/>
            <person name="Rueckert C."/>
            <person name="Sasse F."/>
            <person name="Scharfe M."/>
            <person name="Schuster S.C."/>
            <person name="Suen G."/>
            <person name="Treuner-Lange A."/>
            <person name="Velicer G.J."/>
            <person name="Vorholter F.-J."/>
            <person name="Weissman K.J."/>
            <person name="Welch R.D."/>
            <person name="Wenzel S.C."/>
            <person name="Whitworth D.E."/>
            <person name="Wilhelm S."/>
            <person name="Wittmann C."/>
            <person name="Bloecker H."/>
            <person name="Puehler A."/>
            <person name="Mueller R."/>
        </authorList>
    </citation>
    <scope>NUCLEOTIDE SEQUENCE [LARGE SCALE GENOMIC DNA]</scope>
    <source>
        <strain evidence="3">So ce56</strain>
    </source>
</reference>
<dbReference type="PANTHER" id="PTHR13847">
    <property type="entry name" value="SARCOSINE DEHYDROGENASE-RELATED"/>
    <property type="match status" value="1"/>
</dbReference>
<organism evidence="2 3">
    <name type="scientific">Sorangium cellulosum (strain So ce56)</name>
    <name type="common">Polyangium cellulosum (strain So ce56)</name>
    <dbReference type="NCBI Taxonomy" id="448385"/>
    <lineage>
        <taxon>Bacteria</taxon>
        <taxon>Pseudomonadati</taxon>
        <taxon>Myxococcota</taxon>
        <taxon>Polyangia</taxon>
        <taxon>Polyangiales</taxon>
        <taxon>Polyangiaceae</taxon>
        <taxon>Sorangium</taxon>
    </lineage>
</organism>
<dbReference type="PANTHER" id="PTHR13847:SF281">
    <property type="entry name" value="FAD DEPENDENT OXIDOREDUCTASE DOMAIN-CONTAINING PROTEIN"/>
    <property type="match status" value="1"/>
</dbReference>
<proteinExistence type="predicted"/>
<dbReference type="Pfam" id="PF01266">
    <property type="entry name" value="DAO"/>
    <property type="match status" value="1"/>
</dbReference>
<dbReference type="EMBL" id="AM746676">
    <property type="protein sequence ID" value="CAN99375.1"/>
    <property type="molecule type" value="Genomic_DNA"/>
</dbReference>
<dbReference type="HOGENOM" id="CLU_007884_3_2_7"/>
<dbReference type="OrthoDB" id="311718at2"/>
<accession>A9GDM4</accession>
<dbReference type="BioCyc" id="SCEL448385:SCE_RS47070-MONOMER"/>
<dbReference type="eggNOG" id="COG0665">
    <property type="taxonomic scope" value="Bacteria"/>
</dbReference>
<evidence type="ECO:0000259" key="1">
    <source>
        <dbReference type="Pfam" id="PF01266"/>
    </source>
</evidence>